<evidence type="ECO:0000256" key="3">
    <source>
        <dbReference type="ARBA" id="ARBA00022989"/>
    </source>
</evidence>
<name>A0A0J8DBU6_CLOCY</name>
<evidence type="ECO:0000256" key="2">
    <source>
        <dbReference type="ARBA" id="ARBA00022692"/>
    </source>
</evidence>
<evidence type="ECO:0000256" key="4">
    <source>
        <dbReference type="ARBA" id="ARBA00023136"/>
    </source>
</evidence>
<evidence type="ECO:0008006" key="8">
    <source>
        <dbReference type="Google" id="ProtNLM"/>
    </source>
</evidence>
<evidence type="ECO:0000313" key="6">
    <source>
        <dbReference type="EMBL" id="KMT21763.1"/>
    </source>
</evidence>
<dbReference type="STRING" id="1121307.CLCY_3c00300"/>
<feature type="transmembrane region" description="Helical" evidence="5">
    <location>
        <begin position="139"/>
        <end position="160"/>
    </location>
</feature>
<protein>
    <recommendedName>
        <fullName evidence="8">Colicin V production protein</fullName>
    </recommendedName>
</protein>
<reference evidence="6 7" key="1">
    <citation type="submission" date="2015-06" db="EMBL/GenBank/DDBJ databases">
        <title>Draft genome sequence of the purine-degrading Clostridium cylindrosporum HC-1 (DSM 605).</title>
        <authorList>
            <person name="Poehlein A."/>
            <person name="Schiel-Bengelsdorf B."/>
            <person name="Bengelsdorf F."/>
            <person name="Daniel R."/>
            <person name="Duerre P."/>
        </authorList>
    </citation>
    <scope>NUCLEOTIDE SEQUENCE [LARGE SCALE GENOMIC DNA]</scope>
    <source>
        <strain evidence="6 7">DSM 605</strain>
    </source>
</reference>
<comment type="subcellular location">
    <subcellularLocation>
        <location evidence="1">Membrane</location>
        <topology evidence="1">Multi-pass membrane protein</topology>
    </subcellularLocation>
</comment>
<comment type="caution">
    <text evidence="6">The sequence shown here is derived from an EMBL/GenBank/DDBJ whole genome shotgun (WGS) entry which is preliminary data.</text>
</comment>
<keyword evidence="2 5" id="KW-0812">Transmembrane</keyword>
<sequence>MNYLDIIILVILVLGVISGARKGLVISILNIVGLVVTFILCFSFSGTLSKLLIKYTDIEVAINSLVSQRINSLDPFTVNIINKLKIAGMSPNEFLTSNFINAAIFIVLFICITIIIGMLKQGIKNGIKKSVLGPIDSVLGGVLGFIKWILILSVVFAFVTPIVPLLTKNNNFYVLIDGSILAKNLINYNLITTLIKSFFEGNIKNLIKM</sequence>
<dbReference type="GO" id="GO:0009403">
    <property type="term" value="P:toxin biosynthetic process"/>
    <property type="evidence" value="ECO:0007669"/>
    <property type="project" value="InterPro"/>
</dbReference>
<feature type="transmembrane region" description="Helical" evidence="5">
    <location>
        <begin position="6"/>
        <end position="24"/>
    </location>
</feature>
<dbReference type="AlphaFoldDB" id="A0A0J8DBU6"/>
<keyword evidence="7" id="KW-1185">Reference proteome</keyword>
<dbReference type="RefSeq" id="WP_048570424.1">
    <property type="nucleotide sequence ID" value="NZ_LFVU01000026.1"/>
</dbReference>
<evidence type="ECO:0000313" key="7">
    <source>
        <dbReference type="Proteomes" id="UP000036756"/>
    </source>
</evidence>
<dbReference type="InterPro" id="IPR003825">
    <property type="entry name" value="Colicin-V_CvpA"/>
</dbReference>
<dbReference type="Pfam" id="PF02674">
    <property type="entry name" value="Colicin_V"/>
    <property type="match status" value="1"/>
</dbReference>
<evidence type="ECO:0000256" key="5">
    <source>
        <dbReference type="SAM" id="Phobius"/>
    </source>
</evidence>
<dbReference type="Proteomes" id="UP000036756">
    <property type="component" value="Unassembled WGS sequence"/>
</dbReference>
<feature type="transmembrane region" description="Helical" evidence="5">
    <location>
        <begin position="31"/>
        <end position="53"/>
    </location>
</feature>
<gene>
    <name evidence="6" type="ORF">CLCY_3c00300</name>
</gene>
<proteinExistence type="predicted"/>
<dbReference type="PATRIC" id="fig|1121307.3.peg.1384"/>
<feature type="transmembrane region" description="Helical" evidence="5">
    <location>
        <begin position="99"/>
        <end position="119"/>
    </location>
</feature>
<dbReference type="PANTHER" id="PTHR37306">
    <property type="entry name" value="COLICIN V PRODUCTION PROTEIN"/>
    <property type="match status" value="1"/>
</dbReference>
<keyword evidence="4 5" id="KW-0472">Membrane</keyword>
<dbReference type="GO" id="GO:0016020">
    <property type="term" value="C:membrane"/>
    <property type="evidence" value="ECO:0007669"/>
    <property type="project" value="UniProtKB-SubCell"/>
</dbReference>
<dbReference type="EMBL" id="LFVU01000026">
    <property type="protein sequence ID" value="KMT21763.1"/>
    <property type="molecule type" value="Genomic_DNA"/>
</dbReference>
<evidence type="ECO:0000256" key="1">
    <source>
        <dbReference type="ARBA" id="ARBA00004141"/>
    </source>
</evidence>
<keyword evidence="3 5" id="KW-1133">Transmembrane helix</keyword>
<dbReference type="OrthoDB" id="1952204at2"/>
<accession>A0A0J8DBU6</accession>
<dbReference type="PANTHER" id="PTHR37306:SF1">
    <property type="entry name" value="COLICIN V PRODUCTION PROTEIN"/>
    <property type="match status" value="1"/>
</dbReference>
<organism evidence="6 7">
    <name type="scientific">Clostridium cylindrosporum DSM 605</name>
    <dbReference type="NCBI Taxonomy" id="1121307"/>
    <lineage>
        <taxon>Bacteria</taxon>
        <taxon>Bacillati</taxon>
        <taxon>Bacillota</taxon>
        <taxon>Clostridia</taxon>
        <taxon>Eubacteriales</taxon>
        <taxon>Clostridiaceae</taxon>
        <taxon>Clostridium</taxon>
    </lineage>
</organism>